<organism evidence="2 3">
    <name type="scientific">Kosakonia calanthes</name>
    <dbReference type="NCBI Taxonomy" id="3139408"/>
    <lineage>
        <taxon>Bacteria</taxon>
        <taxon>Pseudomonadati</taxon>
        <taxon>Pseudomonadota</taxon>
        <taxon>Gammaproteobacteria</taxon>
        <taxon>Enterobacterales</taxon>
        <taxon>Enterobacteriaceae</taxon>
        <taxon>Kosakonia</taxon>
    </lineage>
</organism>
<dbReference type="RefSeq" id="WP_342321576.1">
    <property type="nucleotide sequence ID" value="NZ_CP151800.1"/>
</dbReference>
<evidence type="ECO:0000313" key="3">
    <source>
        <dbReference type="Proteomes" id="UP001466893"/>
    </source>
</evidence>
<dbReference type="EMBL" id="CP151800">
    <property type="protein sequence ID" value="WZV97064.1"/>
    <property type="molecule type" value="Genomic_DNA"/>
</dbReference>
<gene>
    <name evidence="2" type="ORF">AAEY27_15480</name>
</gene>
<evidence type="ECO:0008006" key="4">
    <source>
        <dbReference type="Google" id="ProtNLM"/>
    </source>
</evidence>
<proteinExistence type="predicted"/>
<keyword evidence="1" id="KW-0812">Transmembrane</keyword>
<sequence>MNYQTTALWIYAPLYILIAVAGIGLSFFGLSAPIFYVICIGLIFPVIISMRLHTLSESGQATLMKETSNWTVYVQGIPVQEKRSSLKNPCFFTPQRTQQFFMRGFIARLCLQLVAVGMLIQQTLANPLLSYYGLAAVFALLFLLVPLYRTLMALREIYVGKWALQYVDATVGYQAFFIDKKGPGTALNKLLSVL</sequence>
<evidence type="ECO:0000313" key="2">
    <source>
        <dbReference type="EMBL" id="WZV97064.1"/>
    </source>
</evidence>
<keyword evidence="1" id="KW-1133">Transmembrane helix</keyword>
<feature type="transmembrane region" description="Helical" evidence="1">
    <location>
        <begin position="130"/>
        <end position="148"/>
    </location>
</feature>
<feature type="transmembrane region" description="Helical" evidence="1">
    <location>
        <begin position="105"/>
        <end position="124"/>
    </location>
</feature>
<protein>
    <recommendedName>
        <fullName evidence="4">Conjugal transfer protein TraD</fullName>
    </recommendedName>
</protein>
<feature type="transmembrane region" description="Helical" evidence="1">
    <location>
        <begin position="7"/>
        <end position="28"/>
    </location>
</feature>
<keyword evidence="1" id="KW-0472">Membrane</keyword>
<keyword evidence="3" id="KW-1185">Reference proteome</keyword>
<reference evidence="2 3" key="1">
    <citation type="submission" date="2024-04" db="EMBL/GenBank/DDBJ databases">
        <title>Kosakonia calanthae sp. nov., a halophilic bacterium isolated from leaves of Calanthe tiplacata.</title>
        <authorList>
            <person name="Wu P."/>
        </authorList>
    </citation>
    <scope>NUCLEOTIDE SEQUENCE [LARGE SCALE GENOMIC DNA]</scope>
    <source>
        <strain evidence="2 3">BYX6</strain>
    </source>
</reference>
<name>A0ABZ3B1K7_9ENTR</name>
<evidence type="ECO:0000256" key="1">
    <source>
        <dbReference type="SAM" id="Phobius"/>
    </source>
</evidence>
<accession>A0ABZ3B1K7</accession>
<dbReference type="Proteomes" id="UP001466893">
    <property type="component" value="Chromosome"/>
</dbReference>
<feature type="transmembrane region" description="Helical" evidence="1">
    <location>
        <begin position="34"/>
        <end position="52"/>
    </location>
</feature>